<reference evidence="3 4" key="1">
    <citation type="submission" date="2019-03" db="EMBL/GenBank/DDBJ databases">
        <title>Genomics of glacier-inhabiting Cryobacterium strains.</title>
        <authorList>
            <person name="Liu Q."/>
            <person name="Xin Y.-H."/>
        </authorList>
    </citation>
    <scope>NUCLEOTIDE SEQUENCE [LARGE SCALE GENOMIC DNA]</scope>
    <source>
        <strain evidence="3 4">Sr47</strain>
    </source>
</reference>
<feature type="transmembrane region" description="Helical" evidence="2">
    <location>
        <begin position="208"/>
        <end position="228"/>
    </location>
</feature>
<dbReference type="OrthoDB" id="9785431at2"/>
<keyword evidence="3" id="KW-0482">Metalloprotease</keyword>
<dbReference type="Pfam" id="PF13367">
    <property type="entry name" value="PrsW-protease"/>
    <property type="match status" value="1"/>
</dbReference>
<evidence type="ECO:0000256" key="2">
    <source>
        <dbReference type="SAM" id="Phobius"/>
    </source>
</evidence>
<dbReference type="PANTHER" id="PTHR36844:SF1">
    <property type="entry name" value="PROTEASE PRSW"/>
    <property type="match status" value="1"/>
</dbReference>
<dbReference type="Proteomes" id="UP000297866">
    <property type="component" value="Unassembled WGS sequence"/>
</dbReference>
<protein>
    <submittedName>
        <fullName evidence="3">PrsW family intramembrane metalloprotease</fullName>
    </submittedName>
</protein>
<dbReference type="GO" id="GO:0006508">
    <property type="term" value="P:proteolysis"/>
    <property type="evidence" value="ECO:0007669"/>
    <property type="project" value="UniProtKB-KW"/>
</dbReference>
<sequence length="391" mass="41492">MTFDQSPVQQSPGPVQPVWTPPEAPSRAGTLALAVTGITLAALALLLVFVYLASFLGTSGLLVSLLLALIPLTAVLLAVRWIDRWDPEPRPALWFAFLWGAGVSVVTALIFDLGVQLTIRGSGGALVANDLVTAVVQAPIVEEAAKGFGVLLIFWAIRRHFDGPVDGIVYAATIAAGFAFSENIQYFGTAMAEGGPGVLGLTFLLRGVFSPFAHVMFTVCTGLALGIAARRTGAFGAIGYFLVGLVPAVLLHALWNGAFLVFVGDSALLLYYAFVQVPLFIGAIVVVSMMRRQEMRVTRERLDEYAAAGWFTPEEVAMLATPAGRRQARAWAAAQPPGRRAAMRGFITDATRLAFARERMLNAGAGAGPAQRADEARLLATLIANRAVVLG</sequence>
<feature type="transmembrane region" description="Helical" evidence="2">
    <location>
        <begin position="168"/>
        <end position="188"/>
    </location>
</feature>
<evidence type="ECO:0000256" key="1">
    <source>
        <dbReference type="SAM" id="MobiDB-lite"/>
    </source>
</evidence>
<dbReference type="GO" id="GO:0008237">
    <property type="term" value="F:metallopeptidase activity"/>
    <property type="evidence" value="ECO:0007669"/>
    <property type="project" value="UniProtKB-KW"/>
</dbReference>
<feature type="region of interest" description="Disordered" evidence="1">
    <location>
        <begin position="1"/>
        <end position="20"/>
    </location>
</feature>
<dbReference type="RefSeq" id="WP_134493416.1">
    <property type="nucleotide sequence ID" value="NZ_SOEZ01000081.1"/>
</dbReference>
<keyword evidence="2" id="KW-1133">Transmembrane helix</keyword>
<dbReference type="EMBL" id="SOEZ01000081">
    <property type="protein sequence ID" value="TFB46312.1"/>
    <property type="molecule type" value="Genomic_DNA"/>
</dbReference>
<proteinExistence type="predicted"/>
<feature type="transmembrane region" description="Helical" evidence="2">
    <location>
        <begin position="91"/>
        <end position="111"/>
    </location>
</feature>
<feature type="transmembrane region" description="Helical" evidence="2">
    <location>
        <begin position="31"/>
        <end position="53"/>
    </location>
</feature>
<dbReference type="AlphaFoldDB" id="A0A4R8U9J6"/>
<dbReference type="InterPro" id="IPR026898">
    <property type="entry name" value="PrsW"/>
</dbReference>
<feature type="transmembrane region" description="Helical" evidence="2">
    <location>
        <begin position="240"/>
        <end position="263"/>
    </location>
</feature>
<organism evidence="3 4">
    <name type="scientific">Cryobacterium tagatosivorans</name>
    <dbReference type="NCBI Taxonomy" id="1259199"/>
    <lineage>
        <taxon>Bacteria</taxon>
        <taxon>Bacillati</taxon>
        <taxon>Actinomycetota</taxon>
        <taxon>Actinomycetes</taxon>
        <taxon>Micrococcales</taxon>
        <taxon>Microbacteriaceae</taxon>
        <taxon>Cryobacterium</taxon>
    </lineage>
</organism>
<feature type="transmembrane region" description="Helical" evidence="2">
    <location>
        <begin position="269"/>
        <end position="290"/>
    </location>
</feature>
<accession>A0A4R8U9J6</accession>
<evidence type="ECO:0000313" key="3">
    <source>
        <dbReference type="EMBL" id="TFB46312.1"/>
    </source>
</evidence>
<keyword evidence="4" id="KW-1185">Reference proteome</keyword>
<feature type="compositionally biased region" description="Low complexity" evidence="1">
    <location>
        <begin position="1"/>
        <end position="18"/>
    </location>
</feature>
<comment type="caution">
    <text evidence="3">The sequence shown here is derived from an EMBL/GenBank/DDBJ whole genome shotgun (WGS) entry which is preliminary data.</text>
</comment>
<evidence type="ECO:0000313" key="4">
    <source>
        <dbReference type="Proteomes" id="UP000297866"/>
    </source>
</evidence>
<dbReference type="PANTHER" id="PTHR36844">
    <property type="entry name" value="PROTEASE PRSW"/>
    <property type="match status" value="1"/>
</dbReference>
<name>A0A4R8U9J6_9MICO</name>
<keyword evidence="2" id="KW-0472">Membrane</keyword>
<keyword evidence="2" id="KW-0812">Transmembrane</keyword>
<feature type="transmembrane region" description="Helical" evidence="2">
    <location>
        <begin position="59"/>
        <end position="79"/>
    </location>
</feature>
<keyword evidence="3" id="KW-0378">Hydrolase</keyword>
<gene>
    <name evidence="3" type="ORF">E3O23_17820</name>
</gene>
<keyword evidence="3" id="KW-0645">Protease</keyword>